<protein>
    <submittedName>
        <fullName evidence="2">Uncharacterized protein</fullName>
    </submittedName>
</protein>
<feature type="region of interest" description="Disordered" evidence="1">
    <location>
        <begin position="289"/>
        <end position="320"/>
    </location>
</feature>
<feature type="compositionally biased region" description="Low complexity" evidence="1">
    <location>
        <begin position="302"/>
        <end position="320"/>
    </location>
</feature>
<dbReference type="OrthoDB" id="9961610at2"/>
<dbReference type="HOGENOM" id="CLU_867952_0_0_11"/>
<gene>
    <name evidence="2" type="ORF">CDOO_05130</name>
</gene>
<evidence type="ECO:0000256" key="1">
    <source>
        <dbReference type="SAM" id="MobiDB-lite"/>
    </source>
</evidence>
<dbReference type="KEGG" id="cdo:CDOO_05130"/>
<keyword evidence="3" id="KW-1185">Reference proteome</keyword>
<dbReference type="RefSeq" id="WP_018022630.1">
    <property type="nucleotide sequence ID" value="NZ_AQUX01000010.1"/>
</dbReference>
<evidence type="ECO:0000313" key="2">
    <source>
        <dbReference type="EMBL" id="AIT62251.1"/>
    </source>
</evidence>
<dbReference type="EMBL" id="CP006764">
    <property type="protein sequence ID" value="AIT62251.1"/>
    <property type="molecule type" value="Genomic_DNA"/>
</dbReference>
<dbReference type="AlphaFoldDB" id="A0A097IJC9"/>
<name>A0A097IJC9_9CORY</name>
<organism evidence="2 3">
    <name type="scientific">Corynebacterium doosanense CAU 212 = DSM 45436</name>
    <dbReference type="NCBI Taxonomy" id="558173"/>
    <lineage>
        <taxon>Bacteria</taxon>
        <taxon>Bacillati</taxon>
        <taxon>Actinomycetota</taxon>
        <taxon>Actinomycetes</taxon>
        <taxon>Mycobacteriales</taxon>
        <taxon>Corynebacteriaceae</taxon>
        <taxon>Corynebacterium</taxon>
    </lineage>
</organism>
<dbReference type="eggNOG" id="ENOG5030JDV">
    <property type="taxonomic scope" value="Bacteria"/>
</dbReference>
<sequence>MNIEPGHVIAVNGSKVSSTLSKPPAVNHGDTVRVAWDVSVRAVTSSNRVQTSWGYLVTLPEQYTDNVSFSYTGIPNASGTGSRKIGEQRAVAGSRALAPTSAQYDDGTREFHYEDQGADPQIFSSAQPFTPLHYYLLDAPVGGVTTFRIEADVDTAVFPEEQNPATFYVPVRVEKAWRCFDEAGPSGNPADDCMSLLEYRDVATTGLTDPIAEDGSPAIASANFDLNGLRGERKCAATGETKEPFRIGADVESAHGGFNYTETFHLLENPAIRFVSGVDDLCDRHVAPIRFGQPDNQGSVDSSSLSSGLGSSAGSSSLSS</sequence>
<proteinExistence type="predicted"/>
<evidence type="ECO:0000313" key="3">
    <source>
        <dbReference type="Proteomes" id="UP000029914"/>
    </source>
</evidence>
<dbReference type="Proteomes" id="UP000029914">
    <property type="component" value="Chromosome"/>
</dbReference>
<reference evidence="2 3" key="1">
    <citation type="submission" date="2013-09" db="EMBL/GenBank/DDBJ databases">
        <title>Complete genome sequence of Corynebacterium doosanense CAU 212(T) (=DSM 45436(T)), isolated from activated sludge.</title>
        <authorList>
            <person name="Schaffert L."/>
            <person name="Albersmeier A."/>
            <person name="Kalinowski J."/>
            <person name="Ruckert C."/>
        </authorList>
    </citation>
    <scope>NUCLEOTIDE SEQUENCE [LARGE SCALE GENOMIC DNA]</scope>
    <source>
        <strain evidence="2 3">CAU 212</strain>
    </source>
</reference>
<accession>A0A097IJC9</accession>